<accession>A0ACC3AFP5</accession>
<protein>
    <submittedName>
        <fullName evidence="1">RAS1 protein</fullName>
    </submittedName>
</protein>
<evidence type="ECO:0000313" key="1">
    <source>
        <dbReference type="EMBL" id="KAJ9661276.1"/>
    </source>
</evidence>
<evidence type="ECO:0000313" key="2">
    <source>
        <dbReference type="Proteomes" id="UP001172386"/>
    </source>
</evidence>
<proteinExistence type="predicted"/>
<dbReference type="EMBL" id="JAPDRQ010000024">
    <property type="protein sequence ID" value="KAJ9661276.1"/>
    <property type="molecule type" value="Genomic_DNA"/>
</dbReference>
<organism evidence="1 2">
    <name type="scientific">Neophaeococcomyces mojaviensis</name>
    <dbReference type="NCBI Taxonomy" id="3383035"/>
    <lineage>
        <taxon>Eukaryota</taxon>
        <taxon>Fungi</taxon>
        <taxon>Dikarya</taxon>
        <taxon>Ascomycota</taxon>
        <taxon>Pezizomycotina</taxon>
        <taxon>Eurotiomycetes</taxon>
        <taxon>Chaetothyriomycetidae</taxon>
        <taxon>Chaetothyriales</taxon>
        <taxon>Chaetothyriales incertae sedis</taxon>
        <taxon>Neophaeococcomyces</taxon>
    </lineage>
</organism>
<gene>
    <name evidence="1" type="primary">ras1_1</name>
    <name evidence="1" type="ORF">H2198_002019</name>
</gene>
<dbReference type="Proteomes" id="UP001172386">
    <property type="component" value="Unassembled WGS sequence"/>
</dbReference>
<reference evidence="1" key="1">
    <citation type="submission" date="2022-10" db="EMBL/GenBank/DDBJ databases">
        <title>Culturing micro-colonial fungi from biological soil crusts in the Mojave desert and describing Neophaeococcomyces mojavensis, and introducing the new genera and species Taxawa tesnikishii.</title>
        <authorList>
            <person name="Kurbessoian T."/>
            <person name="Stajich J.E."/>
        </authorList>
    </citation>
    <scope>NUCLEOTIDE SEQUENCE</scope>
    <source>
        <strain evidence="1">JES_112</strain>
    </source>
</reference>
<keyword evidence="2" id="KW-1185">Reference proteome</keyword>
<name>A0ACC3AFP5_9EURO</name>
<comment type="caution">
    <text evidence="1">The sequence shown here is derived from an EMBL/GenBank/DDBJ whole genome shotgun (WGS) entry which is preliminary data.</text>
</comment>
<sequence>MEVASLALAIPPMLAGFMTIVKNIDDFRTKYKNIPASMDAIAAYCGTVHVSMHQLRSPHFREALLSVPETTTQTMEHVEVLLLGCKGLLCQIEAYTVQFALMAERVSTRQRPVAEFLQLTSLVWKEPEIKELLTQLRDYKDGIDTIRQIYVSQSMESIQAQLSHYTSTLDILLERSRQSWNRDPSLIQDSRPNSLRFSFISETSQFSTTALYMNQDYNRQSTIAFDFDYEVVNSKTYKQAMADKRRRASIAAFRVSVADSAHILEEHHDESLKSVGEEEPSTDAHTESEAWNTPNQDQLLIVETKKSDSRLEDSKKIGNLSKSYEYNQQRRLYDQPPEAIKNISQLGRSEEASSSPPRSTTSLSIASRPQSMGSGATKFPREYTIAVLGGGGVDKANLVIKFIQSSSLYWYDQCTKDDYKKQCVIDDEIAMINILDTAGLDQYAAIRQQYMRSGEGFMLLYRITSRASFTEIVKLQQEILLVKDKDYVPMIVVGNHKDREYEREVSRQEGEFLARSFGCPFTELSLAAEIDIEAAFHDLVRDIRRYQRPGSEFNAPPPISTNSPAMSAKGSSTNRIRTPWIERLRGW</sequence>